<feature type="region of interest" description="Disordered" evidence="1">
    <location>
        <begin position="124"/>
        <end position="202"/>
    </location>
</feature>
<proteinExistence type="predicted"/>
<evidence type="ECO:0000313" key="3">
    <source>
        <dbReference type="EMBL" id="KAB1211425.1"/>
    </source>
</evidence>
<dbReference type="GO" id="GO:0003700">
    <property type="term" value="F:DNA-binding transcription factor activity"/>
    <property type="evidence" value="ECO:0007669"/>
    <property type="project" value="InterPro"/>
</dbReference>
<keyword evidence="4" id="KW-1185">Reference proteome</keyword>
<dbReference type="Proteomes" id="UP000516437">
    <property type="component" value="Chromosome 6"/>
</dbReference>
<dbReference type="InterPro" id="IPR002487">
    <property type="entry name" value="TF_Kbox"/>
</dbReference>
<organism evidence="3 4">
    <name type="scientific">Morella rubra</name>
    <name type="common">Chinese bayberry</name>
    <dbReference type="NCBI Taxonomy" id="262757"/>
    <lineage>
        <taxon>Eukaryota</taxon>
        <taxon>Viridiplantae</taxon>
        <taxon>Streptophyta</taxon>
        <taxon>Embryophyta</taxon>
        <taxon>Tracheophyta</taxon>
        <taxon>Spermatophyta</taxon>
        <taxon>Magnoliopsida</taxon>
        <taxon>eudicotyledons</taxon>
        <taxon>Gunneridae</taxon>
        <taxon>Pentapetalae</taxon>
        <taxon>rosids</taxon>
        <taxon>fabids</taxon>
        <taxon>Fagales</taxon>
        <taxon>Myricaceae</taxon>
        <taxon>Morella</taxon>
    </lineage>
</organism>
<sequence>MLRLGLMPFNDSMERSLERYERYSYAERQLVATDSESQGSWTLEFPKLLARTEVLQRNIRHFLGDDLDPLSLRELQNLEQQLDIGLKRIRTRKNQLMHESIMELQKKEKALQEQNNLLAKKLKENEKTVGEHSSREQPSIVQNKSTFMLSPPQQPPPSTLALPSLSIGGPFQSTAVNEDGGARTRPGGTGLMPPWMLRHADE</sequence>
<comment type="caution">
    <text evidence="3">The sequence shown here is derived from an EMBL/GenBank/DDBJ whole genome shotgun (WGS) entry which is preliminary data.</text>
</comment>
<dbReference type="Pfam" id="PF01486">
    <property type="entry name" value="K-box"/>
    <property type="match status" value="1"/>
</dbReference>
<dbReference type="AlphaFoldDB" id="A0A6A1VFT5"/>
<accession>A0A6A1VFT5</accession>
<dbReference type="EMBL" id="RXIC02000024">
    <property type="protein sequence ID" value="KAB1211425.1"/>
    <property type="molecule type" value="Genomic_DNA"/>
</dbReference>
<dbReference type="GO" id="GO:0005634">
    <property type="term" value="C:nucleus"/>
    <property type="evidence" value="ECO:0007669"/>
    <property type="project" value="InterPro"/>
</dbReference>
<feature type="domain" description="K-box" evidence="2">
    <location>
        <begin position="38"/>
        <end position="128"/>
    </location>
</feature>
<dbReference type="OrthoDB" id="1898716at2759"/>
<evidence type="ECO:0000259" key="2">
    <source>
        <dbReference type="PROSITE" id="PS51297"/>
    </source>
</evidence>
<evidence type="ECO:0000256" key="1">
    <source>
        <dbReference type="SAM" id="MobiDB-lite"/>
    </source>
</evidence>
<dbReference type="PROSITE" id="PS51297">
    <property type="entry name" value="K_BOX"/>
    <property type="match status" value="1"/>
</dbReference>
<name>A0A6A1VFT5_9ROSI</name>
<feature type="compositionally biased region" description="Basic and acidic residues" evidence="1">
    <location>
        <begin position="124"/>
        <end position="135"/>
    </location>
</feature>
<evidence type="ECO:0000313" key="4">
    <source>
        <dbReference type="Proteomes" id="UP000516437"/>
    </source>
</evidence>
<protein>
    <recommendedName>
        <fullName evidence="2">K-box domain-containing protein</fullName>
    </recommendedName>
</protein>
<reference evidence="3 4" key="1">
    <citation type="journal article" date="2019" name="Plant Biotechnol. J.">
        <title>The red bayberry genome and genetic basis of sex determination.</title>
        <authorList>
            <person name="Jia H.M."/>
            <person name="Jia H.J."/>
            <person name="Cai Q.L."/>
            <person name="Wang Y."/>
            <person name="Zhao H.B."/>
            <person name="Yang W.F."/>
            <person name="Wang G.Y."/>
            <person name="Li Y.H."/>
            <person name="Zhan D.L."/>
            <person name="Shen Y.T."/>
            <person name="Niu Q.F."/>
            <person name="Chang L."/>
            <person name="Qiu J."/>
            <person name="Zhao L."/>
            <person name="Xie H.B."/>
            <person name="Fu W.Y."/>
            <person name="Jin J."/>
            <person name="Li X.W."/>
            <person name="Jiao Y."/>
            <person name="Zhou C.C."/>
            <person name="Tu T."/>
            <person name="Chai C.Y."/>
            <person name="Gao J.L."/>
            <person name="Fan L.J."/>
            <person name="van de Weg E."/>
            <person name="Wang J.Y."/>
            <person name="Gao Z.S."/>
        </authorList>
    </citation>
    <scope>NUCLEOTIDE SEQUENCE [LARGE SCALE GENOMIC DNA]</scope>
    <source>
        <tissue evidence="3">Leaves</tissue>
    </source>
</reference>
<gene>
    <name evidence="3" type="ORF">CJ030_MR6G021385</name>
</gene>
<feature type="compositionally biased region" description="Polar residues" evidence="1">
    <location>
        <begin position="136"/>
        <end position="148"/>
    </location>
</feature>